<dbReference type="InterPro" id="IPR030465">
    <property type="entry name" value="CEP131"/>
</dbReference>
<feature type="compositionally biased region" description="Polar residues" evidence="2">
    <location>
        <begin position="32"/>
        <end position="43"/>
    </location>
</feature>
<sequence>MLDHLKVTDDCDSRLEELFKETSKLVKVANSTLRRNSHTSSVPISRLPTPDRNTPEPGFEPPIINSDARASKTPTKSTLSDLLETLKKLEEDEDIGAGDVPVKSTSRVSDLNESLKVGGGSNRSRCSSRSRCANKEGATLKTSPHLTAENLQQLNQDQHPLSPPDEGLGYLSNDKLQSIISFLDEVQSADRLTDIELRLELDEKKQSVELLQKALNQQRELTVRHAKEAEKEMKRLLQHQKDQYETTIKRHLSFIDQLIDDKKMLNEKCEQLVKELKSMDKKHQDKMKSQTDKYNIELKKFKELSLTSEKIRREKWIEDKTKKIKEMTVKGLEPEIQRLIAKHKGEMNKVKQIHEAELLESDERAAQRYVKLTEELRSQLAKEKEEACSHERELAKQRYEKQIHQEEESFQNERRRLYSEIEDEKRRLASQSCRERAEIDRLQQQLHDAHQQLLSSTKDEFDKAREEQERRHA</sequence>
<reference evidence="3" key="1">
    <citation type="submission" date="2015-07" db="EMBL/GenBank/DDBJ databases">
        <title>MeaNS - Measles Nucleotide Surveillance Program.</title>
        <authorList>
            <person name="Tran T."/>
            <person name="Druce J."/>
        </authorList>
    </citation>
    <scope>NUCLEOTIDE SEQUENCE</scope>
    <source>
        <strain evidence="3">UCB-OBI-ISO-001</strain>
        <tissue evidence="3">Gonad</tissue>
    </source>
</reference>
<accession>A0A0L8HJG5</accession>
<dbReference type="OrthoDB" id="197735at2759"/>
<protein>
    <recommendedName>
        <fullName evidence="4">5-azacytidine-induced protein 1</fullName>
    </recommendedName>
</protein>
<dbReference type="GO" id="GO:0035735">
    <property type="term" value="P:intraciliary transport involved in cilium assembly"/>
    <property type="evidence" value="ECO:0007669"/>
    <property type="project" value="InterPro"/>
</dbReference>
<evidence type="ECO:0000256" key="2">
    <source>
        <dbReference type="SAM" id="MobiDB-lite"/>
    </source>
</evidence>
<keyword evidence="1" id="KW-0175">Coiled coil</keyword>
<feature type="non-terminal residue" evidence="3">
    <location>
        <position position="473"/>
    </location>
</feature>
<feature type="region of interest" description="Disordered" evidence="2">
    <location>
        <begin position="32"/>
        <end position="77"/>
    </location>
</feature>
<dbReference type="GO" id="GO:0010824">
    <property type="term" value="P:regulation of centrosome duplication"/>
    <property type="evidence" value="ECO:0007669"/>
    <property type="project" value="TreeGrafter"/>
</dbReference>
<dbReference type="AlphaFoldDB" id="A0A0L8HJG5"/>
<feature type="compositionally biased region" description="Basic and acidic residues" evidence="2">
    <location>
        <begin position="457"/>
        <end position="473"/>
    </location>
</feature>
<organism evidence="3">
    <name type="scientific">Octopus bimaculoides</name>
    <name type="common">California two-spotted octopus</name>
    <dbReference type="NCBI Taxonomy" id="37653"/>
    <lineage>
        <taxon>Eukaryota</taxon>
        <taxon>Metazoa</taxon>
        <taxon>Spiralia</taxon>
        <taxon>Lophotrochozoa</taxon>
        <taxon>Mollusca</taxon>
        <taxon>Cephalopoda</taxon>
        <taxon>Coleoidea</taxon>
        <taxon>Octopodiformes</taxon>
        <taxon>Octopoda</taxon>
        <taxon>Incirrata</taxon>
        <taxon>Octopodidae</taxon>
        <taxon>Octopus</taxon>
    </lineage>
</organism>
<feature type="region of interest" description="Disordered" evidence="2">
    <location>
        <begin position="446"/>
        <end position="473"/>
    </location>
</feature>
<evidence type="ECO:0000313" key="3">
    <source>
        <dbReference type="EMBL" id="KOF88925.1"/>
    </source>
</evidence>
<dbReference type="PANTHER" id="PTHR31540">
    <property type="entry name" value="CENTROSOMAL PROTEIN OF 131 KDA"/>
    <property type="match status" value="1"/>
</dbReference>
<feature type="compositionally biased region" description="Polar residues" evidence="2">
    <location>
        <begin position="103"/>
        <end position="112"/>
    </location>
</feature>
<name>A0A0L8HJG5_OCTBM</name>
<gene>
    <name evidence="3" type="ORF">OCBIM_22013978mg</name>
</gene>
<feature type="coiled-coil region" evidence="1">
    <location>
        <begin position="201"/>
        <end position="282"/>
    </location>
</feature>
<dbReference type="GO" id="GO:0034451">
    <property type="term" value="C:centriolar satellite"/>
    <property type="evidence" value="ECO:0007669"/>
    <property type="project" value="TreeGrafter"/>
</dbReference>
<proteinExistence type="predicted"/>
<evidence type="ECO:0000256" key="1">
    <source>
        <dbReference type="SAM" id="Coils"/>
    </source>
</evidence>
<dbReference type="EMBL" id="KQ418074">
    <property type="protein sequence ID" value="KOF88925.1"/>
    <property type="molecule type" value="Genomic_DNA"/>
</dbReference>
<dbReference type="STRING" id="37653.A0A0L8HJG5"/>
<evidence type="ECO:0008006" key="4">
    <source>
        <dbReference type="Google" id="ProtNLM"/>
    </source>
</evidence>
<dbReference type="PANTHER" id="PTHR31540:SF1">
    <property type="entry name" value="CENTROSOMAL PROTEIN OF 131 KDA"/>
    <property type="match status" value="1"/>
</dbReference>
<feature type="region of interest" description="Disordered" evidence="2">
    <location>
        <begin position="97"/>
        <end position="143"/>
    </location>
</feature>
<dbReference type="GO" id="GO:0005929">
    <property type="term" value="C:cilium"/>
    <property type="evidence" value="ECO:0007669"/>
    <property type="project" value="GOC"/>
</dbReference>